<dbReference type="Pfam" id="PF19798">
    <property type="entry name" value="Sulfotransfer_5"/>
    <property type="match status" value="1"/>
</dbReference>
<dbReference type="InterPro" id="IPR027417">
    <property type="entry name" value="P-loop_NTPase"/>
</dbReference>
<dbReference type="EMBL" id="UINC01009316">
    <property type="protein sequence ID" value="SVA41796.1"/>
    <property type="molecule type" value="Genomic_DNA"/>
</dbReference>
<evidence type="ECO:0000313" key="2">
    <source>
        <dbReference type="EMBL" id="SVA41796.1"/>
    </source>
</evidence>
<dbReference type="SUPFAM" id="SSF52540">
    <property type="entry name" value="P-loop containing nucleoside triphosphate hydrolases"/>
    <property type="match status" value="1"/>
</dbReference>
<dbReference type="PANTHER" id="PTHR42743:SF11">
    <property type="entry name" value="AMINODEOXYCHORISMATE LYASE"/>
    <property type="match status" value="1"/>
</dbReference>
<reference evidence="2" key="1">
    <citation type="submission" date="2018-05" db="EMBL/GenBank/DDBJ databases">
        <authorList>
            <person name="Lanie J.A."/>
            <person name="Ng W.-L."/>
            <person name="Kazmierczak K.M."/>
            <person name="Andrzejewski T.M."/>
            <person name="Davidsen T.M."/>
            <person name="Wayne K.J."/>
            <person name="Tettelin H."/>
            <person name="Glass J.I."/>
            <person name="Rusch D."/>
            <person name="Podicherti R."/>
            <person name="Tsui H.-C.T."/>
            <person name="Winkler M.E."/>
        </authorList>
    </citation>
    <scope>NUCLEOTIDE SEQUENCE</scope>
</reference>
<gene>
    <name evidence="2" type="ORF">METZ01_LOCUS94650</name>
</gene>
<dbReference type="InterPro" id="IPR050571">
    <property type="entry name" value="Class-IV_PLP-Dep_Aminotrnsfr"/>
</dbReference>
<accession>A0A381VN94</accession>
<proteinExistence type="inferred from homology"/>
<evidence type="ECO:0000256" key="1">
    <source>
        <dbReference type="ARBA" id="ARBA00009320"/>
    </source>
</evidence>
<dbReference type="Gene3D" id="3.40.50.300">
    <property type="entry name" value="P-loop containing nucleotide triphosphate hydrolases"/>
    <property type="match status" value="1"/>
</dbReference>
<dbReference type="GO" id="GO:0019752">
    <property type="term" value="P:carboxylic acid metabolic process"/>
    <property type="evidence" value="ECO:0007669"/>
    <property type="project" value="TreeGrafter"/>
</dbReference>
<dbReference type="PANTHER" id="PTHR42743">
    <property type="entry name" value="AMINO-ACID AMINOTRANSFERASE"/>
    <property type="match status" value="1"/>
</dbReference>
<protein>
    <recommendedName>
        <fullName evidence="3">Sulfotransferase domain-containing protein</fullName>
    </recommendedName>
</protein>
<organism evidence="2">
    <name type="scientific">marine metagenome</name>
    <dbReference type="NCBI Taxonomy" id="408172"/>
    <lineage>
        <taxon>unclassified sequences</taxon>
        <taxon>metagenomes</taxon>
        <taxon>ecological metagenomes</taxon>
    </lineage>
</organism>
<evidence type="ECO:0008006" key="3">
    <source>
        <dbReference type="Google" id="ProtNLM"/>
    </source>
</evidence>
<comment type="similarity">
    <text evidence="1">Belongs to the class-IV pyridoxal-phosphate-dependent aminotransferase family.</text>
</comment>
<dbReference type="AlphaFoldDB" id="A0A381VN94"/>
<sequence length="235" mass="27590">MWSGPRNISTALMRSFENRNDTFVSDEPFYAHFLKQTGVDHPMRDEVIKSGNPNWAAVSDYLTNTIPDGKSVWYQKHMAQHNLPGVDLEWAEKVFNCFLIRDPKEVILSYTKKYEISSVYQLGFPQQFDLFTQLREKKGVAPIVLDSKDILIDPESMLKKLCRTLGIPFTNKMLKWPKGRRKSDGIWGKHWYNAVEQSTSFQAYQKKNEKIPIEYTAIYEESIEFYLQLYNQRIQ</sequence>
<name>A0A381VN94_9ZZZZ</name>